<keyword evidence="1" id="KW-0812">Transmembrane</keyword>
<dbReference type="eggNOG" id="ENOG5033N6R">
    <property type="taxonomic scope" value="Bacteria"/>
</dbReference>
<accession>B8CP62</accession>
<feature type="transmembrane region" description="Helical" evidence="1">
    <location>
        <begin position="30"/>
        <end position="50"/>
    </location>
</feature>
<protein>
    <submittedName>
        <fullName evidence="2">Vpf104</fullName>
    </submittedName>
</protein>
<keyword evidence="1" id="KW-1133">Transmembrane helix</keyword>
<dbReference type="KEGG" id="swp:swp_2567"/>
<dbReference type="EMBL" id="CP000472">
    <property type="protein sequence ID" value="ACJ29306.1"/>
    <property type="molecule type" value="Genomic_DNA"/>
</dbReference>
<evidence type="ECO:0000313" key="3">
    <source>
        <dbReference type="Proteomes" id="UP000000753"/>
    </source>
</evidence>
<proteinExistence type="predicted"/>
<sequence>MLDWFANKWNQFVDYLYQIFTSAVEFLKDFLWWVLDMLFGAVVFLLDGLTSLFQGLNPLQYISAIPPETQYFMGVCGISTSMSSIVTALIIRMTLQLIPFVRLGS</sequence>
<keyword evidence="1" id="KW-0472">Membrane</keyword>
<reference evidence="2 3" key="1">
    <citation type="journal article" date="2008" name="PLoS ONE">
        <title>Environmental adaptation: genomic analysis of the piezotolerant and psychrotolerant deep-sea iron reducing bacterium Shewanella piezotolerans WP3.</title>
        <authorList>
            <person name="Wang F."/>
            <person name="Wang J."/>
            <person name="Jian H."/>
            <person name="Zhang B."/>
            <person name="Li S."/>
            <person name="Wang F."/>
            <person name="Zeng X."/>
            <person name="Gao L."/>
            <person name="Bartlett D.H."/>
            <person name="Yu J."/>
            <person name="Hu S."/>
            <person name="Xiao X."/>
        </authorList>
    </citation>
    <scope>NUCLEOTIDE SEQUENCE [LARGE SCALE GENOMIC DNA]</scope>
    <source>
        <strain evidence="3">WP3 / JCM 13877</strain>
    </source>
</reference>
<organism evidence="2 3">
    <name type="scientific">Shewanella piezotolerans (strain WP3 / JCM 13877)</name>
    <dbReference type="NCBI Taxonomy" id="225849"/>
    <lineage>
        <taxon>Bacteria</taxon>
        <taxon>Pseudomonadati</taxon>
        <taxon>Pseudomonadota</taxon>
        <taxon>Gammaproteobacteria</taxon>
        <taxon>Alteromonadales</taxon>
        <taxon>Shewanellaceae</taxon>
        <taxon>Shewanella</taxon>
    </lineage>
</organism>
<feature type="transmembrane region" description="Helical" evidence="1">
    <location>
        <begin position="71"/>
        <end position="95"/>
    </location>
</feature>
<evidence type="ECO:0000313" key="2">
    <source>
        <dbReference type="EMBL" id="ACJ29306.1"/>
    </source>
</evidence>
<dbReference type="OrthoDB" id="9154706at2"/>
<name>B8CP62_SHEPW</name>
<dbReference type="STRING" id="225849.swp_2567"/>
<dbReference type="HOGENOM" id="CLU_161346_0_0_6"/>
<evidence type="ECO:0000256" key="1">
    <source>
        <dbReference type="SAM" id="Phobius"/>
    </source>
</evidence>
<dbReference type="RefSeq" id="WP_020912662.1">
    <property type="nucleotide sequence ID" value="NC_011566.1"/>
</dbReference>
<dbReference type="Proteomes" id="UP000000753">
    <property type="component" value="Chromosome"/>
</dbReference>
<keyword evidence="3" id="KW-1185">Reference proteome</keyword>
<dbReference type="AlphaFoldDB" id="B8CP62"/>
<gene>
    <name evidence="2" type="ordered locus">swp_2567</name>
</gene>